<dbReference type="AlphaFoldDB" id="N6ZU38"/>
<gene>
    <name evidence="1" type="ORF">C667_17905</name>
</gene>
<dbReference type="SUPFAM" id="SSF56281">
    <property type="entry name" value="Metallo-hydrolase/oxidoreductase"/>
    <property type="match status" value="1"/>
</dbReference>
<accession>N6ZU38</accession>
<sequence length="177" mass="18772">MWCAAVPGPALPLATPIAAKLNRRLAEAYMCDTSISNGSSIALIISSGSTRMLFLGDAWAEDVVSKLKPLQTASAPIIFDAIKVSHHGSSRNTSVELLSIADSPCFLVSSDGTGHGHPDFEVLAEIVDRPAPFTRQIYVNYETPASRKLQAHTSRSGAAFSVHVAEHDWVQVGGASS</sequence>
<dbReference type="EMBL" id="AMXF01000187">
    <property type="protein sequence ID" value="ENO95659.1"/>
    <property type="molecule type" value="Genomic_DNA"/>
</dbReference>
<dbReference type="Proteomes" id="UP000013047">
    <property type="component" value="Unassembled WGS sequence"/>
</dbReference>
<dbReference type="Gene3D" id="3.60.15.10">
    <property type="entry name" value="Ribonuclease Z/Hydroxyacylglutathione hydrolase-like"/>
    <property type="match status" value="1"/>
</dbReference>
<dbReference type="PANTHER" id="PTHR30619:SF1">
    <property type="entry name" value="RECOMBINATION PROTEIN 2"/>
    <property type="match status" value="1"/>
</dbReference>
<protein>
    <recommendedName>
        <fullName evidence="3">DNA internalization-related competence protein ComEC/Rec2</fullName>
    </recommendedName>
</protein>
<evidence type="ECO:0008006" key="3">
    <source>
        <dbReference type="Google" id="ProtNLM"/>
    </source>
</evidence>
<comment type="caution">
    <text evidence="1">The sequence shown here is derived from an EMBL/GenBank/DDBJ whole genome shotgun (WGS) entry which is preliminary data.</text>
</comment>
<proteinExistence type="predicted"/>
<reference evidence="1 2" key="1">
    <citation type="submission" date="2012-09" db="EMBL/GenBank/DDBJ databases">
        <title>Draft Genome Sequences of 6 Strains from Genus Thauera.</title>
        <authorList>
            <person name="Liu B."/>
            <person name="Shapleigh J.P."/>
            <person name="Frostegard A.H."/>
        </authorList>
    </citation>
    <scope>NUCLEOTIDE SEQUENCE [LARGE SCALE GENOMIC DNA]</scope>
    <source>
        <strain evidence="1 2">B4P</strain>
    </source>
</reference>
<organism evidence="1 2">
    <name type="scientific">Thauera phenylacetica B4P</name>
    <dbReference type="NCBI Taxonomy" id="1234382"/>
    <lineage>
        <taxon>Bacteria</taxon>
        <taxon>Pseudomonadati</taxon>
        <taxon>Pseudomonadota</taxon>
        <taxon>Betaproteobacteria</taxon>
        <taxon>Rhodocyclales</taxon>
        <taxon>Zoogloeaceae</taxon>
        <taxon>Thauera</taxon>
    </lineage>
</organism>
<keyword evidence="2" id="KW-1185">Reference proteome</keyword>
<name>N6ZU38_9RHOO</name>
<dbReference type="InterPro" id="IPR036866">
    <property type="entry name" value="RibonucZ/Hydroxyglut_hydro"/>
</dbReference>
<evidence type="ECO:0000313" key="2">
    <source>
        <dbReference type="Proteomes" id="UP000013047"/>
    </source>
</evidence>
<dbReference type="PANTHER" id="PTHR30619">
    <property type="entry name" value="DNA INTERNALIZATION/COMPETENCE PROTEIN COMEC/REC2"/>
    <property type="match status" value="1"/>
</dbReference>
<dbReference type="InterPro" id="IPR052159">
    <property type="entry name" value="Competence_DNA_uptake"/>
</dbReference>
<evidence type="ECO:0000313" key="1">
    <source>
        <dbReference type="EMBL" id="ENO95659.1"/>
    </source>
</evidence>